<dbReference type="InterPro" id="IPR049488">
    <property type="entry name" value="TM_1030-like_C"/>
</dbReference>
<dbReference type="InterPro" id="IPR036271">
    <property type="entry name" value="Tet_transcr_reg_TetR-rel_C_sf"/>
</dbReference>
<dbReference type="EMBL" id="JAEEGB010000006">
    <property type="protein sequence ID" value="MBI6872263.1"/>
    <property type="molecule type" value="Genomic_DNA"/>
</dbReference>
<protein>
    <submittedName>
        <fullName evidence="4">TetR/AcrR family transcriptional regulator</fullName>
    </submittedName>
</protein>
<dbReference type="AlphaFoldDB" id="A0A934M459"/>
<feature type="DNA-binding region" description="H-T-H motif" evidence="2">
    <location>
        <begin position="32"/>
        <end position="51"/>
    </location>
</feature>
<name>A0A934M459_9CLOT</name>
<proteinExistence type="predicted"/>
<dbReference type="Gene3D" id="1.10.10.60">
    <property type="entry name" value="Homeodomain-like"/>
    <property type="match status" value="1"/>
</dbReference>
<gene>
    <name evidence="4" type="ORF">I6U51_06010</name>
</gene>
<evidence type="ECO:0000256" key="1">
    <source>
        <dbReference type="ARBA" id="ARBA00023125"/>
    </source>
</evidence>
<dbReference type="InterPro" id="IPR050624">
    <property type="entry name" value="HTH-type_Tx_Regulator"/>
</dbReference>
<keyword evidence="5" id="KW-1185">Reference proteome</keyword>
<dbReference type="PANTHER" id="PTHR43479:SF11">
    <property type="entry name" value="ACREF_ENVCD OPERON REPRESSOR-RELATED"/>
    <property type="match status" value="1"/>
</dbReference>
<dbReference type="PRINTS" id="PR00455">
    <property type="entry name" value="HTHTETR"/>
</dbReference>
<dbReference type="Pfam" id="PF21256">
    <property type="entry name" value="TetR_C_5-like"/>
    <property type="match status" value="1"/>
</dbReference>
<dbReference type="PROSITE" id="PS50977">
    <property type="entry name" value="HTH_TETR_2"/>
    <property type="match status" value="1"/>
</dbReference>
<dbReference type="SUPFAM" id="SSF46689">
    <property type="entry name" value="Homeodomain-like"/>
    <property type="match status" value="1"/>
</dbReference>
<reference evidence="4" key="1">
    <citation type="submission" date="2020-12" db="EMBL/GenBank/DDBJ databases">
        <title>Clostridium thailandense sp. nov., a novel acetogenic bacterium isolated from peat land soil in Thailand.</title>
        <authorList>
            <person name="Chaikitkaew S."/>
            <person name="Birkeland N.K."/>
        </authorList>
    </citation>
    <scope>NUCLEOTIDE SEQUENCE</scope>
    <source>
        <strain evidence="4">DSM 17425</strain>
    </source>
</reference>
<dbReference type="Proteomes" id="UP000622687">
    <property type="component" value="Unassembled WGS sequence"/>
</dbReference>
<dbReference type="InterPro" id="IPR001647">
    <property type="entry name" value="HTH_TetR"/>
</dbReference>
<dbReference type="PROSITE" id="PS01081">
    <property type="entry name" value="HTH_TETR_1"/>
    <property type="match status" value="1"/>
</dbReference>
<evidence type="ECO:0000259" key="3">
    <source>
        <dbReference type="PROSITE" id="PS50977"/>
    </source>
</evidence>
<dbReference type="Gene3D" id="1.10.357.10">
    <property type="entry name" value="Tetracycline Repressor, domain 2"/>
    <property type="match status" value="1"/>
</dbReference>
<accession>A0A934M459</accession>
<dbReference type="PANTHER" id="PTHR43479">
    <property type="entry name" value="ACREF/ENVCD OPERON REPRESSOR-RELATED"/>
    <property type="match status" value="1"/>
</dbReference>
<dbReference type="SUPFAM" id="SSF48498">
    <property type="entry name" value="Tetracyclin repressor-like, C-terminal domain"/>
    <property type="match status" value="1"/>
</dbReference>
<dbReference type="InterPro" id="IPR009057">
    <property type="entry name" value="Homeodomain-like_sf"/>
</dbReference>
<sequence length="210" mass="24964">MDKFESLPEEKKNRILDACIEEFALKGYDKASTNSIVKKADISKGILFHYFGNKKNLFLYVFDYCMNHLINGYYAVKKEEPKDIFERIMWISIIKIKITQEEPLKSRLVFSAISNMTDSLKQEITERYNKYYAKYMPEFFGDIDTSKFKKGIDPKKAIELMMMCMDGISKKYLKKYKNRPIDEVFNDVENIIKEFNEYMDILKFGMYCET</sequence>
<feature type="domain" description="HTH tetR-type" evidence="3">
    <location>
        <begin position="9"/>
        <end position="69"/>
    </location>
</feature>
<dbReference type="GO" id="GO:0003677">
    <property type="term" value="F:DNA binding"/>
    <property type="evidence" value="ECO:0007669"/>
    <property type="project" value="UniProtKB-UniRule"/>
</dbReference>
<evidence type="ECO:0000313" key="4">
    <source>
        <dbReference type="EMBL" id="MBI6872263.1"/>
    </source>
</evidence>
<comment type="caution">
    <text evidence="4">The sequence shown here is derived from an EMBL/GenBank/DDBJ whole genome shotgun (WGS) entry which is preliminary data.</text>
</comment>
<organism evidence="4 5">
    <name type="scientific">Clostridium aciditolerans</name>
    <dbReference type="NCBI Taxonomy" id="339861"/>
    <lineage>
        <taxon>Bacteria</taxon>
        <taxon>Bacillati</taxon>
        <taxon>Bacillota</taxon>
        <taxon>Clostridia</taxon>
        <taxon>Eubacteriales</taxon>
        <taxon>Clostridiaceae</taxon>
        <taxon>Clostridium</taxon>
    </lineage>
</organism>
<evidence type="ECO:0000313" key="5">
    <source>
        <dbReference type="Proteomes" id="UP000622687"/>
    </source>
</evidence>
<dbReference type="Pfam" id="PF00440">
    <property type="entry name" value="TetR_N"/>
    <property type="match status" value="1"/>
</dbReference>
<keyword evidence="1 2" id="KW-0238">DNA-binding</keyword>
<evidence type="ECO:0000256" key="2">
    <source>
        <dbReference type="PROSITE-ProRule" id="PRU00335"/>
    </source>
</evidence>
<dbReference type="InterPro" id="IPR023772">
    <property type="entry name" value="DNA-bd_HTH_TetR-type_CS"/>
</dbReference>